<evidence type="ECO:0000313" key="1">
    <source>
        <dbReference type="EMBL" id="BFP67311.1"/>
    </source>
</evidence>
<organism evidence="1">
    <name type="scientific">Tenacibaculum sp. Pbs-1</name>
    <dbReference type="NCBI Taxonomy" id="3238748"/>
    <lineage>
        <taxon>Bacteria</taxon>
        <taxon>Pseudomonadati</taxon>
        <taxon>Bacteroidota</taxon>
        <taxon>Flavobacteriia</taxon>
        <taxon>Flavobacteriales</taxon>
        <taxon>Flavobacteriaceae</taxon>
        <taxon>Tenacibaculum</taxon>
    </lineage>
</organism>
<dbReference type="EMBL" id="AP035888">
    <property type="protein sequence ID" value="BFP67311.1"/>
    <property type="molecule type" value="Genomic_DNA"/>
</dbReference>
<gene>
    <name evidence="1" type="ORF">Pbs1_06540</name>
</gene>
<accession>A0AB33KY21</accession>
<evidence type="ECO:0008006" key="2">
    <source>
        <dbReference type="Google" id="ProtNLM"/>
    </source>
</evidence>
<sequence>MKKKLPHIILILYSFYSYGQHTYLFKYKASFSSAVTSNALYFENTITTNAGELFSVNLTRPSVVNIDEFKIVTFTEEITTITSKGRFSPGYVVGCNNVTNNSDSMSFDGCMLGAQLITATFSPIGCLNKSIEEFKLIKIEDFKKINDYGATGNELKSCEPKSLNISTHCSYYALEYKIPSNPNWEELLPYGNNPSIVEILQSDFAGLKVGENLQIRVRYTSLKGETNTNAYSGTLSYKVVGCSPQLQKPVVTQKTSCSYKNDGGFTLNFNRNLNSEEELVMTLYDGTDDSVLFGQEYTSTLTNNSGVYSYTWAEPLDAGSYRIKFQTHTGSGGIDEADDTWKSLEFSDPFTIAPATAVDFQVIGSANQNCFEVNDGYIDISATGEGNRTFLYQLTKNGTIQVFNGTNWVNYIGSNIDNDTWFPYTNANSTRISKLNKGAYSVKVRDSQKCLAKQ</sequence>
<protein>
    <recommendedName>
        <fullName evidence="2">Gliding motility-associated C-terminal domain-containing protein</fullName>
    </recommendedName>
</protein>
<dbReference type="AlphaFoldDB" id="A0AB33KY21"/>
<name>A0AB33KY21_9FLAO</name>
<proteinExistence type="predicted"/>
<reference evidence="1" key="1">
    <citation type="submission" date="2024-08" db="EMBL/GenBank/DDBJ databases">
        <title>Whole genome sequence of Tenacibaculum sp. strain pbs-1 associated with black-spot shell disease in Akoya pearl oysters.</title>
        <authorList>
            <person name="Sakatoku A."/>
            <person name="Suzuki T."/>
            <person name="Hatano K."/>
            <person name="Seki M."/>
            <person name="Tanaka D."/>
            <person name="Nakamura S."/>
            <person name="Suzuki N."/>
            <person name="Isshiki T."/>
        </authorList>
    </citation>
    <scope>NUCLEOTIDE SEQUENCE</scope>
    <source>
        <strain evidence="1">Pbs-1</strain>
    </source>
</reference>